<evidence type="ECO:0000256" key="1">
    <source>
        <dbReference type="SAM" id="SignalP"/>
    </source>
</evidence>
<proteinExistence type="predicted"/>
<dbReference type="Proteomes" id="UP000317812">
    <property type="component" value="Chromosome"/>
</dbReference>
<dbReference type="EMBL" id="CP035382">
    <property type="protein sequence ID" value="QDK20831.1"/>
    <property type="molecule type" value="Genomic_DNA"/>
</dbReference>
<sequence length="125" mass="13609">MKKALACLSLILFISGCDAGGNESVNGGSETAVAMFKSAMSEGDHPPFTFKGLVFKPDQQNSSKAISGWVCGDGTMKRDDKTFEFKVRGHVIKTENISYVGDIAALLDNTEMVKHDTLYNKHCKE</sequence>
<evidence type="ECO:0000313" key="3">
    <source>
        <dbReference type="Proteomes" id="UP000317812"/>
    </source>
</evidence>
<dbReference type="AlphaFoldDB" id="A0AAP9IRB4"/>
<evidence type="ECO:0000313" key="2">
    <source>
        <dbReference type="EMBL" id="QDK20831.1"/>
    </source>
</evidence>
<feature type="signal peptide" evidence="1">
    <location>
        <begin position="1"/>
        <end position="19"/>
    </location>
</feature>
<organism evidence="2 3">
    <name type="scientific">Leclercia adecarboxylata</name>
    <dbReference type="NCBI Taxonomy" id="83655"/>
    <lineage>
        <taxon>Bacteria</taxon>
        <taxon>Pseudomonadati</taxon>
        <taxon>Pseudomonadota</taxon>
        <taxon>Gammaproteobacteria</taxon>
        <taxon>Enterobacterales</taxon>
        <taxon>Enterobacteriaceae</taxon>
        <taxon>Leclercia</taxon>
    </lineage>
</organism>
<dbReference type="PROSITE" id="PS51257">
    <property type="entry name" value="PROKAR_LIPOPROTEIN"/>
    <property type="match status" value="1"/>
</dbReference>
<evidence type="ECO:0008006" key="4">
    <source>
        <dbReference type="Google" id="ProtNLM"/>
    </source>
</evidence>
<gene>
    <name evidence="2" type="ORF">ES815_21960</name>
</gene>
<accession>A0AAP9IRB4</accession>
<protein>
    <recommendedName>
        <fullName evidence="4">Lipoprotein</fullName>
    </recommendedName>
</protein>
<name>A0AAP9IRB4_9ENTR</name>
<dbReference type="RefSeq" id="WP_142489699.1">
    <property type="nucleotide sequence ID" value="NZ_CP035382.1"/>
</dbReference>
<keyword evidence="1" id="KW-0732">Signal</keyword>
<reference evidence="2 3" key="1">
    <citation type="submission" date="2019-01" db="EMBL/GenBank/DDBJ databases">
        <title>Florfenicol resistance in Enterobacteriaceae and whole-genome sequence analysis of florfenicol-resistant Leclercia adecarboxylata strain R25.</title>
        <authorList>
            <person name="Bao Q."/>
            <person name="Ying Y."/>
        </authorList>
    </citation>
    <scope>NUCLEOTIDE SEQUENCE [LARGE SCALE GENOMIC DNA]</scope>
    <source>
        <strain evidence="2 3">R25</strain>
    </source>
</reference>
<feature type="chain" id="PRO_5042864700" description="Lipoprotein" evidence="1">
    <location>
        <begin position="20"/>
        <end position="125"/>
    </location>
</feature>